<evidence type="ECO:0000313" key="1">
    <source>
        <dbReference type="EMBL" id="MBI3128208.1"/>
    </source>
</evidence>
<dbReference type="InterPro" id="IPR022292">
    <property type="entry name" value="CHP03843"/>
</dbReference>
<dbReference type="AlphaFoldDB" id="A0A932I174"/>
<gene>
    <name evidence="1" type="ORF">HYZ11_11435</name>
</gene>
<dbReference type="NCBIfam" id="TIGR03843">
    <property type="entry name" value="SCO1664 family protein"/>
    <property type="match status" value="1"/>
</dbReference>
<comment type="caution">
    <text evidence="1">The sequence shown here is derived from an EMBL/GenBank/DDBJ whole genome shotgun (WGS) entry which is preliminary data.</text>
</comment>
<name>A0A932I174_UNCTE</name>
<accession>A0A932I174</accession>
<dbReference type="Proteomes" id="UP000782312">
    <property type="component" value="Unassembled WGS sequence"/>
</dbReference>
<dbReference type="EMBL" id="JACPUR010000024">
    <property type="protein sequence ID" value="MBI3128208.1"/>
    <property type="molecule type" value="Genomic_DNA"/>
</dbReference>
<reference evidence="1" key="1">
    <citation type="submission" date="2020-07" db="EMBL/GenBank/DDBJ databases">
        <title>Huge and variable diversity of episymbiotic CPR bacteria and DPANN archaea in groundwater ecosystems.</title>
        <authorList>
            <person name="He C.Y."/>
            <person name="Keren R."/>
            <person name="Whittaker M."/>
            <person name="Farag I.F."/>
            <person name="Doudna J."/>
            <person name="Cate J.H.D."/>
            <person name="Banfield J.F."/>
        </authorList>
    </citation>
    <scope>NUCLEOTIDE SEQUENCE</scope>
    <source>
        <strain evidence="1">NC_groundwater_763_Ag_S-0.2um_68_21</strain>
    </source>
</reference>
<evidence type="ECO:0000313" key="2">
    <source>
        <dbReference type="Proteomes" id="UP000782312"/>
    </source>
</evidence>
<protein>
    <submittedName>
        <fullName evidence="1">SCO1664 family protein</fullName>
    </submittedName>
</protein>
<proteinExistence type="predicted"/>
<sequence>MNPKAHRSRASGSAPGPHAEVRFTFEEAERLLLDAEVEKSELIPQGSNYTFALHLKARKTAFYAVYKPASGERPLWDFPFGTLHRRERSAFLVCRFLGWDFIPPTVIRDGPQGEGSVQLYIPPVGNSNYFTLKEESRPELPLLAAFDLIVNNTDRKGGHCFKGQDGRVWAIDHGLTFHPDPKLRTVIWDYAGLCLGGQPLGDLTRLAEALEDGQGPLRRELDALLDPEEVKVFKRRVRGFLKNPKLPSPQEYRSVPWPLI</sequence>
<organism evidence="1 2">
    <name type="scientific">Tectimicrobiota bacterium</name>
    <dbReference type="NCBI Taxonomy" id="2528274"/>
    <lineage>
        <taxon>Bacteria</taxon>
        <taxon>Pseudomonadati</taxon>
        <taxon>Nitrospinota/Tectimicrobiota group</taxon>
        <taxon>Candidatus Tectimicrobiota</taxon>
    </lineage>
</organism>